<comment type="subcellular location">
    <subcellularLocation>
        <location evidence="2">Mitochondrion</location>
    </subcellularLocation>
</comment>
<dbReference type="CDD" id="cd08190">
    <property type="entry name" value="HOT"/>
    <property type="match status" value="1"/>
</dbReference>
<gene>
    <name evidence="11" type="ORF">B5M09_012749</name>
</gene>
<comment type="similarity">
    <text evidence="3">Belongs to the iron-containing alcohol dehydrogenase family. Hydroxyacid-oxoacid transhydrogenase subfamily.</text>
</comment>
<dbReference type="Gene3D" id="3.40.50.1970">
    <property type="match status" value="1"/>
</dbReference>
<evidence type="ECO:0000256" key="7">
    <source>
        <dbReference type="ARBA" id="ARBA00023128"/>
    </source>
</evidence>
<accession>A0A425D6R6</accession>
<dbReference type="EMBL" id="MZMZ02002626">
    <property type="protein sequence ID" value="RQM25008.1"/>
    <property type="molecule type" value="Genomic_DNA"/>
</dbReference>
<dbReference type="EC" id="1.1.99.24" evidence="4"/>
<evidence type="ECO:0000256" key="4">
    <source>
        <dbReference type="ARBA" id="ARBA00013182"/>
    </source>
</evidence>
<dbReference type="InterPro" id="IPR001670">
    <property type="entry name" value="ADH_Fe/GldA"/>
</dbReference>
<keyword evidence="5" id="KW-0809">Transit peptide</keyword>
<evidence type="ECO:0000256" key="3">
    <source>
        <dbReference type="ARBA" id="ARBA00010005"/>
    </source>
</evidence>
<evidence type="ECO:0000256" key="5">
    <source>
        <dbReference type="ARBA" id="ARBA00022946"/>
    </source>
</evidence>
<dbReference type="Pfam" id="PF00465">
    <property type="entry name" value="Fe-ADH"/>
    <property type="match status" value="1"/>
</dbReference>
<dbReference type="Pfam" id="PF25137">
    <property type="entry name" value="ADH_Fe_C"/>
    <property type="match status" value="1"/>
</dbReference>
<evidence type="ECO:0000256" key="6">
    <source>
        <dbReference type="ARBA" id="ARBA00023002"/>
    </source>
</evidence>
<feature type="domain" description="Fe-containing alcohol dehydrogenase-like C-terminal" evidence="10">
    <location>
        <begin position="244"/>
        <end position="344"/>
    </location>
</feature>
<organism evidence="11 12">
    <name type="scientific">Aphanomyces astaci</name>
    <name type="common">Crayfish plague agent</name>
    <dbReference type="NCBI Taxonomy" id="112090"/>
    <lineage>
        <taxon>Eukaryota</taxon>
        <taxon>Sar</taxon>
        <taxon>Stramenopiles</taxon>
        <taxon>Oomycota</taxon>
        <taxon>Saprolegniomycetes</taxon>
        <taxon>Saprolegniales</taxon>
        <taxon>Verrucalvaceae</taxon>
        <taxon>Aphanomyces</taxon>
    </lineage>
</organism>
<evidence type="ECO:0000259" key="9">
    <source>
        <dbReference type="Pfam" id="PF00465"/>
    </source>
</evidence>
<protein>
    <recommendedName>
        <fullName evidence="4">hydroxyacid-oxoacid transhydrogenase</fullName>
        <ecNumber evidence="4">1.1.99.24</ecNumber>
    </recommendedName>
</protein>
<comment type="catalytic activity">
    <reaction evidence="8">
        <text>4-hydroxybutanoate + 2-oxoglutarate = (R)-2-hydroxyglutarate + succinate semialdehyde</text>
        <dbReference type="Rhea" id="RHEA:24734"/>
        <dbReference type="ChEBI" id="CHEBI:15801"/>
        <dbReference type="ChEBI" id="CHEBI:16724"/>
        <dbReference type="ChEBI" id="CHEBI:16810"/>
        <dbReference type="ChEBI" id="CHEBI:57706"/>
        <dbReference type="EC" id="1.1.99.24"/>
    </reaction>
</comment>
<evidence type="ECO:0000256" key="1">
    <source>
        <dbReference type="ARBA" id="ARBA00000813"/>
    </source>
</evidence>
<evidence type="ECO:0000259" key="10">
    <source>
        <dbReference type="Pfam" id="PF25137"/>
    </source>
</evidence>
<keyword evidence="6" id="KW-0560">Oxidoreductase</keyword>
<dbReference type="AlphaFoldDB" id="A0A425D6R6"/>
<dbReference type="VEuPathDB" id="FungiDB:H257_11990"/>
<dbReference type="Gene3D" id="1.20.1090.10">
    <property type="entry name" value="Dehydroquinate synthase-like - alpha domain"/>
    <property type="match status" value="1"/>
</dbReference>
<dbReference type="GO" id="GO:0004022">
    <property type="term" value="F:alcohol dehydrogenase (NAD+) activity"/>
    <property type="evidence" value="ECO:0007669"/>
    <property type="project" value="InterPro"/>
</dbReference>
<sequence>MAGQRRWLSGRKDVACDLAASSIRFGAGVTAEIGMDLKELKARNVVVFTDPHLRDLPVVHTVLDSLADNGIRAHVFDQVRVEPNDISFQRAIAYMNELAVSVDAIVAVGGGSVIDTAKIANLYSMFPPDDFYDYVNPPVGKGIPVPGALRPLFAIPTTAGTGSETTGVAIFDDTHTKSKTGVAHRRLKPTLGIVDPLNTATLPPNVAKYSGFDVLCHAIESFTALPFTERPYPASPNHRPAYQGSNPISDIWSLHALHQTNKFLRRAVNDVSDVEARSAMLLASTAAGIGFGNAGVHLCHGMSYPIASQVSSDNGAVFKLTGVWYKYDQMTEKAKAEGAGDILADEVLRLMQDLDVPLAVASVTISELTVVTPVNTVDFPDHSLEYEMLRLGSTILTRGKVMAPLVQVVPVDPFDIIKPSALAAPLDGCPALTIANDTSTTTSSSYRLAMVA</sequence>
<evidence type="ECO:0000256" key="2">
    <source>
        <dbReference type="ARBA" id="ARBA00004173"/>
    </source>
</evidence>
<dbReference type="GO" id="GO:0046872">
    <property type="term" value="F:metal ion binding"/>
    <property type="evidence" value="ECO:0007669"/>
    <property type="project" value="InterPro"/>
</dbReference>
<dbReference type="FunFam" id="3.40.50.1970:FF:000003">
    <property type="entry name" value="Alcohol dehydrogenase, iron-containing"/>
    <property type="match status" value="1"/>
</dbReference>
<name>A0A425D6R6_APHAT</name>
<dbReference type="Proteomes" id="UP000284702">
    <property type="component" value="Unassembled WGS sequence"/>
</dbReference>
<evidence type="ECO:0000313" key="12">
    <source>
        <dbReference type="Proteomes" id="UP000284702"/>
    </source>
</evidence>
<feature type="domain" description="Alcohol dehydrogenase iron-type/glycerol dehydrogenase GldA" evidence="9">
    <location>
        <begin position="21"/>
        <end position="196"/>
    </location>
</feature>
<dbReference type="InterPro" id="IPR042157">
    <property type="entry name" value="HOT"/>
</dbReference>
<dbReference type="GO" id="GO:0047988">
    <property type="term" value="F:hydroxyacid-oxoacid transhydrogenase activity"/>
    <property type="evidence" value="ECO:0007669"/>
    <property type="project" value="UniProtKB-EC"/>
</dbReference>
<keyword evidence="12" id="KW-1185">Reference proteome</keyword>
<comment type="catalytic activity">
    <reaction evidence="1">
        <text>(S)-3-hydroxybutanoate + 2-oxoglutarate = (R)-2-hydroxyglutarate + acetoacetate</text>
        <dbReference type="Rhea" id="RHEA:23048"/>
        <dbReference type="ChEBI" id="CHEBI:11047"/>
        <dbReference type="ChEBI" id="CHEBI:13705"/>
        <dbReference type="ChEBI" id="CHEBI:15801"/>
        <dbReference type="ChEBI" id="CHEBI:16810"/>
        <dbReference type="EC" id="1.1.99.24"/>
    </reaction>
</comment>
<dbReference type="VEuPathDB" id="FungiDB:H257_11991"/>
<reference evidence="11" key="1">
    <citation type="submission" date="2018-07" db="EMBL/GenBank/DDBJ databases">
        <title>Annotation of Aphanomyces astaci genome assembly.</title>
        <authorList>
            <person name="Studholme D.J."/>
        </authorList>
    </citation>
    <scope>NUCLEOTIDE SEQUENCE [LARGE SCALE GENOMIC DNA]</scope>
    <source>
        <strain evidence="11">Pc</strain>
    </source>
</reference>
<dbReference type="SUPFAM" id="SSF56796">
    <property type="entry name" value="Dehydroquinate synthase-like"/>
    <property type="match status" value="1"/>
</dbReference>
<proteinExistence type="inferred from homology"/>
<keyword evidence="7" id="KW-0496">Mitochondrion</keyword>
<comment type="caution">
    <text evidence="11">The sequence shown here is derived from an EMBL/GenBank/DDBJ whole genome shotgun (WGS) entry which is preliminary data.</text>
</comment>
<dbReference type="PANTHER" id="PTHR11496:SF83">
    <property type="entry name" value="HYDROXYACID-OXOACID TRANSHYDROGENASE, MITOCHONDRIAL"/>
    <property type="match status" value="1"/>
</dbReference>
<dbReference type="PANTHER" id="PTHR11496">
    <property type="entry name" value="ALCOHOL DEHYDROGENASE"/>
    <property type="match status" value="1"/>
</dbReference>
<evidence type="ECO:0000313" key="11">
    <source>
        <dbReference type="EMBL" id="RQM25008.1"/>
    </source>
</evidence>
<dbReference type="GO" id="GO:0005739">
    <property type="term" value="C:mitochondrion"/>
    <property type="evidence" value="ECO:0007669"/>
    <property type="project" value="UniProtKB-SubCell"/>
</dbReference>
<dbReference type="InterPro" id="IPR039697">
    <property type="entry name" value="Alcohol_dehydrogenase_Fe"/>
</dbReference>
<dbReference type="InterPro" id="IPR056798">
    <property type="entry name" value="ADH_Fe_C"/>
</dbReference>
<evidence type="ECO:0000256" key="8">
    <source>
        <dbReference type="ARBA" id="ARBA00049496"/>
    </source>
</evidence>